<proteinExistence type="predicted"/>
<gene>
    <name evidence="1" type="ORF">CBRE1094_LOCUS20834</name>
</gene>
<dbReference type="EMBL" id="HBGU01038098">
    <property type="protein sequence ID" value="CAD9464733.1"/>
    <property type="molecule type" value="Transcribed_RNA"/>
</dbReference>
<dbReference type="Gene3D" id="3.40.30.10">
    <property type="entry name" value="Glutaredoxin"/>
    <property type="match status" value="1"/>
</dbReference>
<sequence length="149" mass="16637">MSALNRRHFELRESASIRATCLAAAAEAGIDITVAEAFLETDELEAEVWRSYGSTIRDAGIHAIPLFAFSVPAIDAQGGPFRTPGTDEAYVVRGSSSERSFLGLFELILRDTTAGTREYDAAAFPYRRDEWWSRRRLDLRSRYGRNVAS</sequence>
<evidence type="ECO:0000313" key="1">
    <source>
        <dbReference type="EMBL" id="CAD9464733.1"/>
    </source>
</evidence>
<evidence type="ECO:0008006" key="2">
    <source>
        <dbReference type="Google" id="ProtNLM"/>
    </source>
</evidence>
<dbReference type="AlphaFoldDB" id="A0A7S2GRB6"/>
<accession>A0A7S2GRB6</accession>
<name>A0A7S2GRB6_9EUKA</name>
<protein>
    <recommendedName>
        <fullName evidence="2">DSBA-like thioredoxin domain-containing protein</fullName>
    </recommendedName>
</protein>
<reference evidence="1" key="1">
    <citation type="submission" date="2021-01" db="EMBL/GenBank/DDBJ databases">
        <authorList>
            <person name="Corre E."/>
            <person name="Pelletier E."/>
            <person name="Niang G."/>
            <person name="Scheremetjew M."/>
            <person name="Finn R."/>
            <person name="Kale V."/>
            <person name="Holt S."/>
            <person name="Cochrane G."/>
            <person name="Meng A."/>
            <person name="Brown T."/>
            <person name="Cohen L."/>
        </authorList>
    </citation>
    <scope>NUCLEOTIDE SEQUENCE</scope>
    <source>
        <strain evidence="1">UTEX LB 985</strain>
    </source>
</reference>
<organism evidence="1">
    <name type="scientific">Haptolina brevifila</name>
    <dbReference type="NCBI Taxonomy" id="156173"/>
    <lineage>
        <taxon>Eukaryota</taxon>
        <taxon>Haptista</taxon>
        <taxon>Haptophyta</taxon>
        <taxon>Prymnesiophyceae</taxon>
        <taxon>Prymnesiales</taxon>
        <taxon>Prymnesiaceae</taxon>
        <taxon>Haptolina</taxon>
    </lineage>
</organism>